<keyword evidence="2" id="KW-0677">Repeat</keyword>
<evidence type="ECO:0000256" key="5">
    <source>
        <dbReference type="PROSITE-ProRule" id="PRU00723"/>
    </source>
</evidence>
<feature type="region of interest" description="Disordered" evidence="6">
    <location>
        <begin position="131"/>
        <end position="156"/>
    </location>
</feature>
<evidence type="ECO:0000313" key="8">
    <source>
        <dbReference type="Ensembl" id="ENSDCDP00010026564.1"/>
    </source>
</evidence>
<dbReference type="Pfam" id="PF15663">
    <property type="entry name" value="zf-CCCH_3"/>
    <property type="match status" value="1"/>
</dbReference>
<keyword evidence="1 5" id="KW-0479">Metal-binding</keyword>
<dbReference type="GO" id="GO:0016973">
    <property type="term" value="P:poly(A)+ mRNA export from nucleus"/>
    <property type="evidence" value="ECO:0007669"/>
    <property type="project" value="TreeGrafter"/>
</dbReference>
<feature type="compositionally biased region" description="Polar residues" evidence="6">
    <location>
        <begin position="408"/>
        <end position="420"/>
    </location>
</feature>
<feature type="compositionally biased region" description="Basic and acidic residues" evidence="6">
    <location>
        <begin position="437"/>
        <end position="453"/>
    </location>
</feature>
<dbReference type="Gene3D" id="4.10.1000.10">
    <property type="entry name" value="Zinc finger, CCCH-type"/>
    <property type="match status" value="1"/>
</dbReference>
<dbReference type="GO" id="GO:0008270">
    <property type="term" value="F:zinc ion binding"/>
    <property type="evidence" value="ECO:0007669"/>
    <property type="project" value="UniProtKB-KW"/>
</dbReference>
<dbReference type="GeneTree" id="ENSGT00920000149095"/>
<feature type="compositionally biased region" description="Low complexity" evidence="6">
    <location>
        <begin position="520"/>
        <end position="534"/>
    </location>
</feature>
<evidence type="ECO:0000256" key="3">
    <source>
        <dbReference type="ARBA" id="ARBA00022771"/>
    </source>
</evidence>
<dbReference type="InterPro" id="IPR000571">
    <property type="entry name" value="Znf_CCCH"/>
</dbReference>
<name>A0AAY4C0P1_9TELE</name>
<evidence type="ECO:0000313" key="9">
    <source>
        <dbReference type="Proteomes" id="UP000694580"/>
    </source>
</evidence>
<evidence type="ECO:0000256" key="2">
    <source>
        <dbReference type="ARBA" id="ARBA00022737"/>
    </source>
</evidence>
<organism evidence="8 9">
    <name type="scientific">Denticeps clupeoides</name>
    <name type="common">denticle herring</name>
    <dbReference type="NCBI Taxonomy" id="299321"/>
    <lineage>
        <taxon>Eukaryota</taxon>
        <taxon>Metazoa</taxon>
        <taxon>Chordata</taxon>
        <taxon>Craniata</taxon>
        <taxon>Vertebrata</taxon>
        <taxon>Euteleostomi</taxon>
        <taxon>Actinopterygii</taxon>
        <taxon>Neopterygii</taxon>
        <taxon>Teleostei</taxon>
        <taxon>Clupei</taxon>
        <taxon>Clupeiformes</taxon>
        <taxon>Denticipitoidei</taxon>
        <taxon>Denticipitidae</taxon>
        <taxon>Denticeps</taxon>
    </lineage>
</organism>
<dbReference type="InterPro" id="IPR041686">
    <property type="entry name" value="Znf-CCCH_3"/>
</dbReference>
<dbReference type="AlphaFoldDB" id="A0AAY4C0P1"/>
<dbReference type="Ensembl" id="ENSDCDT00010032878.1">
    <property type="protein sequence ID" value="ENSDCDP00010026564.1"/>
    <property type="gene ID" value="ENSDCDG00010016826.1"/>
</dbReference>
<dbReference type="FunFam" id="4.10.1000.10:FF:000024">
    <property type="entry name" value="Zinc finger CCCH domain-containing protein 11A"/>
    <property type="match status" value="1"/>
</dbReference>
<evidence type="ECO:0000256" key="4">
    <source>
        <dbReference type="ARBA" id="ARBA00022833"/>
    </source>
</evidence>
<proteinExistence type="predicted"/>
<reference evidence="8 9" key="1">
    <citation type="submission" date="2020-06" db="EMBL/GenBank/DDBJ databases">
        <authorList>
            <consortium name="Wellcome Sanger Institute Data Sharing"/>
        </authorList>
    </citation>
    <scope>NUCLEOTIDE SEQUENCE [LARGE SCALE GENOMIC DNA]</scope>
</reference>
<dbReference type="PROSITE" id="PS50103">
    <property type="entry name" value="ZF_C3H1"/>
    <property type="match status" value="1"/>
</dbReference>
<reference evidence="8" key="2">
    <citation type="submission" date="2025-08" db="UniProtKB">
        <authorList>
            <consortium name="Ensembl"/>
        </authorList>
    </citation>
    <scope>IDENTIFICATION</scope>
</reference>
<reference evidence="8" key="3">
    <citation type="submission" date="2025-09" db="UniProtKB">
        <authorList>
            <consortium name="Ensembl"/>
        </authorList>
    </citation>
    <scope>IDENTIFICATION</scope>
</reference>
<dbReference type="Proteomes" id="UP000694580">
    <property type="component" value="Chromosome 12"/>
</dbReference>
<feature type="compositionally biased region" description="Acidic residues" evidence="6">
    <location>
        <begin position="146"/>
        <end position="156"/>
    </location>
</feature>
<feature type="compositionally biased region" description="Low complexity" evidence="6">
    <location>
        <begin position="464"/>
        <end position="473"/>
    </location>
</feature>
<gene>
    <name evidence="8" type="primary">zc3h11a</name>
</gene>
<dbReference type="PANTHER" id="PTHR15725:SF14">
    <property type="entry name" value="ZINC FINGER CCCH DOMAIN-CONTAINING PROTEIN 11A"/>
    <property type="match status" value="1"/>
</dbReference>
<keyword evidence="4 5" id="KW-0862">Zinc</keyword>
<keyword evidence="3 5" id="KW-0863">Zinc-finger</keyword>
<accession>A0AAY4C0P1</accession>
<feature type="domain" description="C3H1-type" evidence="7">
    <location>
        <begin position="2"/>
        <end position="29"/>
    </location>
</feature>
<protein>
    <recommendedName>
        <fullName evidence="7">C3H1-type domain-containing protein</fullName>
    </recommendedName>
</protein>
<feature type="zinc finger region" description="C3H1-type" evidence="5">
    <location>
        <begin position="2"/>
        <end position="29"/>
    </location>
</feature>
<evidence type="ECO:0000259" key="7">
    <source>
        <dbReference type="PROSITE" id="PS50103"/>
    </source>
</evidence>
<keyword evidence="9" id="KW-1185">Reference proteome</keyword>
<feature type="compositionally biased region" description="Low complexity" evidence="6">
    <location>
        <begin position="583"/>
        <end position="614"/>
    </location>
</feature>
<sequence length="655" mass="71322">MTNSGDDCYFYYYSTCAKGDRCPFRHCEAAMGSEVVCTLWQENSCFRKICKYRHMEIKKNRKEIPCYWENQPAGCQKPHCAFHHEKPRYTDGVCVPPNKMVPNEEPSPVSTPATNPANHQLMGVMKVETQENVPSPTHPPVVINPVDDEDEDEDDDSLNFKVRTLEEIRLRKALKAGLRKTEGTILYKVIANGHVCTSDDEMPMKSSLAQRLGGVVDCPEDPSQPVRARLGLPVEVNSTSQPSSACPNDPKLSGEIHIKTLQEIRQEKAAKAQAQISGTADEVSFTITSSSIQKGAKASVGPHVKTISKVLLAKKSQEENKKKMRVASSPDACAEQKVADSAAETAGVAKNGTPQSAGEVRVKTLEEIRKEKAARMQAKAEDSAADGKIPSPVGGDAPKRRILRIKKNTPTAETKASTPQAFPDKPNEPTPTNGKVHLSEGVKVKTFEEIMREKRLRKQQQDESASASSSTATKPDVLDNPIHKPAARSQLTSPKKDTSTQRCITKRKTTSPVPEVTATVSSPKVNVKPSVMKPAAHVNPGQKRKMMGSQRSAVAAVKPLNAGSKALELPCYADEQPSKREATPVPSSPSVSSSTATKARRSSTATVRTPSATSCSNVDDFDELMNEFDMEDEVELDPGKGEDDLLLELSEMIDG</sequence>
<feature type="region of interest" description="Disordered" evidence="6">
    <location>
        <begin position="572"/>
        <end position="618"/>
    </location>
</feature>
<feature type="compositionally biased region" description="Basic and acidic residues" evidence="6">
    <location>
        <begin position="373"/>
        <end position="382"/>
    </location>
</feature>
<dbReference type="PANTHER" id="PTHR15725">
    <property type="entry name" value="ZN-FINGER, C-X8-C-X5-C-X3-H TYPE-CONTAINING"/>
    <property type="match status" value="1"/>
</dbReference>
<evidence type="ECO:0000256" key="6">
    <source>
        <dbReference type="SAM" id="MobiDB-lite"/>
    </source>
</evidence>
<feature type="region of interest" description="Disordered" evidence="6">
    <location>
        <begin position="373"/>
        <end position="553"/>
    </location>
</feature>
<evidence type="ECO:0000256" key="1">
    <source>
        <dbReference type="ARBA" id="ARBA00022723"/>
    </source>
</evidence>